<evidence type="ECO:0000256" key="3">
    <source>
        <dbReference type="ARBA" id="ARBA00022801"/>
    </source>
</evidence>
<dbReference type="Pfam" id="PF00331">
    <property type="entry name" value="Glyco_hydro_10"/>
    <property type="match status" value="1"/>
</dbReference>
<dbReference type="InterPro" id="IPR044846">
    <property type="entry name" value="GH10"/>
</dbReference>
<sequence>MGNSITIKAIPCLGKERIGQDRKTRQRWRNCQKRSKQSQIRVGAIAVEEGNVKIEKLDGALKTFLEGLRPGAMLGREQGDAQRLLEAITVARKLTELAGVKPCSDVSSRPMPRDSGNNGGDWENVQQGDSRESYSNGQGEPSTVRSQGKPSGKNGKAKSGAKKKMIEEGEVAGIGAVVSVKATKPGKRLAEPIRKPDVIASVQTIKSGARLDRTISSQVLNRGVRRGETTGVKAVEHRKGPSAITRDKTIKPKVQSEQPWAKKVLELREVKELSKALTTAESIKEFGVKKNKTSKTKPKAEGGGKLIHDEVKSKDNECCFSNGRESPLNDEPDGESREDVCSLDTSSSVKDAKPKASRRQVQEELAMSKEFAEHVRVENMASETIIREGSKQGLAEDVQPRQAIRMEGPECYDEAMQVEDSVKWESSMKDEMDSLMSTKTVTTDKLKLCSGGNYAVVKIRTEHWQGLEQDVTSRISPGCTYLVSARVGVSEPLSGSTNVTALKLENHGSSTSYLFIGKTSMTKRKWEMVEGTFSLSSISKRVIFIWKGHLLVLSCLLIQCLRVPPTDYYILFMTELQPKVSAESNPIGLSPESGGNYAIVKDRTKHWQGLEQDIASRILPGVTYSVSACVAVSGPLSGCTDVMATLKLVKQGSFFNAVCHCRTSVSKGKWEMVEDGLSNWSGRGCKVVLHDSMADGKIVTQTGKVFAYATERTQSWNGIQQEITGRLQRELAYNVTAIATDKDWVQLQGKFLLNGSQSRVVIYLECPPPGTDILVNVLSIQHAKKIPPSPPPVIEAHHIYFLRWLELPLVPMRTFKWPLLPVFASVQIGSGESGPQNVNVALSVDGQWVNGGQGPAAGLDLMVAGLQIFPVDRVARFKHLERQTDMTRKCDVVLQFSGSSSSSLFATSVKVTQTQNSFPIGSCIKRTNIDNEDFVDFFVKNLNWATFENELKWYWTEPQRVNFNYKDADDMLAFCKDHKIETRGHCIFWEVQCTVQQWIQALNKKDLMTAVQNRLTGLLTRYKGKFRHYDVNNEMLHGSFYQDRLGKDIRAYMFKTANQLDPSDTLFVNDYHVEDGCDTISYPEKYIEQILDLQQQRAPVGGLGYQGHIDNPVGPIELFMSRDNAHLVDAEGDINETGKRFLALKTEWLSLAHGRIDIQGQFEFRGFHGTYVVEIETESDKVSKTFVVDKGDTPLVVAVDL</sequence>
<keyword evidence="4" id="KW-0119">Carbohydrate metabolism</keyword>
<accession>A0A6A2WM44</accession>
<dbReference type="InterPro" id="IPR003305">
    <property type="entry name" value="CenC_carb-bd"/>
</dbReference>
<dbReference type="GO" id="GO:0031176">
    <property type="term" value="F:endo-1,4-beta-xylanase activity"/>
    <property type="evidence" value="ECO:0007669"/>
    <property type="project" value="UniProtKB-ARBA"/>
</dbReference>
<evidence type="ECO:0000256" key="6">
    <source>
        <dbReference type="SAM" id="MobiDB-lite"/>
    </source>
</evidence>
<keyword evidence="5" id="KW-0624">Polysaccharide degradation</keyword>
<gene>
    <name evidence="8" type="ORF">F3Y22_tig00116997pilonHSYRG00865</name>
</gene>
<evidence type="ECO:0000313" key="8">
    <source>
        <dbReference type="EMBL" id="KAE8657035.1"/>
    </source>
</evidence>
<dbReference type="Gene3D" id="2.60.120.260">
    <property type="entry name" value="Galactose-binding domain-like"/>
    <property type="match status" value="3"/>
</dbReference>
<dbReference type="GO" id="GO:0000272">
    <property type="term" value="P:polysaccharide catabolic process"/>
    <property type="evidence" value="ECO:0007669"/>
    <property type="project" value="UniProtKB-KW"/>
</dbReference>
<dbReference type="SUPFAM" id="SSF49785">
    <property type="entry name" value="Galactose-binding domain-like"/>
    <property type="match status" value="3"/>
</dbReference>
<keyword evidence="2" id="KW-0677">Repeat</keyword>
<evidence type="ECO:0000256" key="1">
    <source>
        <dbReference type="ARBA" id="ARBA00007495"/>
    </source>
</evidence>
<feature type="region of interest" description="Disordered" evidence="6">
    <location>
        <begin position="101"/>
        <end position="163"/>
    </location>
</feature>
<comment type="caution">
    <text evidence="8">The sequence shown here is derived from an EMBL/GenBank/DDBJ whole genome shotgun (WGS) entry which is preliminary data.</text>
</comment>
<keyword evidence="3 8" id="KW-0378">Hydrolase</keyword>
<evidence type="ECO:0000313" key="9">
    <source>
        <dbReference type="Proteomes" id="UP000436088"/>
    </source>
</evidence>
<evidence type="ECO:0000256" key="4">
    <source>
        <dbReference type="ARBA" id="ARBA00023277"/>
    </source>
</evidence>
<organism evidence="8 9">
    <name type="scientific">Hibiscus syriacus</name>
    <name type="common">Rose of Sharon</name>
    <dbReference type="NCBI Taxonomy" id="106335"/>
    <lineage>
        <taxon>Eukaryota</taxon>
        <taxon>Viridiplantae</taxon>
        <taxon>Streptophyta</taxon>
        <taxon>Embryophyta</taxon>
        <taxon>Tracheophyta</taxon>
        <taxon>Spermatophyta</taxon>
        <taxon>Magnoliopsida</taxon>
        <taxon>eudicotyledons</taxon>
        <taxon>Gunneridae</taxon>
        <taxon>Pentapetalae</taxon>
        <taxon>rosids</taxon>
        <taxon>malvids</taxon>
        <taxon>Malvales</taxon>
        <taxon>Malvaceae</taxon>
        <taxon>Malvoideae</taxon>
        <taxon>Hibiscus</taxon>
    </lineage>
</organism>
<dbReference type="Gene3D" id="3.20.20.80">
    <property type="entry name" value="Glycosidases"/>
    <property type="match status" value="1"/>
</dbReference>
<dbReference type="SUPFAM" id="SSF51445">
    <property type="entry name" value="(Trans)glycosidases"/>
    <property type="match status" value="1"/>
</dbReference>
<evidence type="ECO:0000256" key="5">
    <source>
        <dbReference type="ARBA" id="ARBA00023326"/>
    </source>
</evidence>
<dbReference type="Proteomes" id="UP000436088">
    <property type="component" value="Unassembled WGS sequence"/>
</dbReference>
<feature type="compositionally biased region" description="Polar residues" evidence="6">
    <location>
        <begin position="124"/>
        <end position="146"/>
    </location>
</feature>
<keyword evidence="9" id="KW-1185">Reference proteome</keyword>
<dbReference type="SMART" id="SM00633">
    <property type="entry name" value="Glyco_10"/>
    <property type="match status" value="1"/>
</dbReference>
<dbReference type="EMBL" id="VEPZ02001762">
    <property type="protein sequence ID" value="KAE8657035.1"/>
    <property type="molecule type" value="Genomic_DNA"/>
</dbReference>
<evidence type="ECO:0000256" key="2">
    <source>
        <dbReference type="ARBA" id="ARBA00022737"/>
    </source>
</evidence>
<dbReference type="PANTHER" id="PTHR31490">
    <property type="entry name" value="GLYCOSYL HYDROLASE"/>
    <property type="match status" value="1"/>
</dbReference>
<dbReference type="Pfam" id="PF02018">
    <property type="entry name" value="CBM_4_9"/>
    <property type="match status" value="2"/>
</dbReference>
<dbReference type="InterPro" id="IPR001000">
    <property type="entry name" value="GH10_dom"/>
</dbReference>
<feature type="domain" description="GH10" evidence="7">
    <location>
        <begin position="905"/>
        <end position="1201"/>
    </location>
</feature>
<dbReference type="PANTHER" id="PTHR31490:SF1">
    <property type="entry name" value="ENDO-1,4-BETA-XYLANASE 1"/>
    <property type="match status" value="1"/>
</dbReference>
<comment type="similarity">
    <text evidence="1">Belongs to the glycosyl hydrolase 10 (cellulase F) family.</text>
</comment>
<dbReference type="InterPro" id="IPR008979">
    <property type="entry name" value="Galactose-bd-like_sf"/>
</dbReference>
<evidence type="ECO:0000259" key="7">
    <source>
        <dbReference type="PROSITE" id="PS51760"/>
    </source>
</evidence>
<protein>
    <submittedName>
        <fullName evidence="8">Glycosyl hydrolase family 10 protein / carbohydrate-binding domain-containing protein isoform 2</fullName>
    </submittedName>
</protein>
<dbReference type="InterPro" id="IPR017853">
    <property type="entry name" value="GH"/>
</dbReference>
<name>A0A6A2WM44_HIBSY</name>
<reference evidence="8" key="1">
    <citation type="submission" date="2019-09" db="EMBL/GenBank/DDBJ databases">
        <title>Draft genome information of white flower Hibiscus syriacus.</title>
        <authorList>
            <person name="Kim Y.-M."/>
        </authorList>
    </citation>
    <scope>NUCLEOTIDE SEQUENCE [LARGE SCALE GENOMIC DNA]</scope>
    <source>
        <strain evidence="8">YM2019G1</strain>
    </source>
</reference>
<dbReference type="AlphaFoldDB" id="A0A6A2WM44"/>
<feature type="region of interest" description="Disordered" evidence="6">
    <location>
        <begin position="322"/>
        <end position="357"/>
    </location>
</feature>
<dbReference type="PROSITE" id="PS51760">
    <property type="entry name" value="GH10_2"/>
    <property type="match status" value="1"/>
</dbReference>
<proteinExistence type="inferred from homology"/>